<keyword evidence="2" id="KW-1185">Reference proteome</keyword>
<sequence length="127" mass="14614">MVTLPFYNGSMATCEAFINACQIYMVAKPAEFHDITTKVMWVLSYMQTGMAQQFCDHFLTTTKSDPIKILYKNIYQAFGDPNKQATTILELTTMKQGTKTAEEHVQVFKQAYSMEDQDTKRLWVSMN</sequence>
<protein>
    <recommendedName>
        <fullName evidence="3">Retrotransposon gag domain-containing protein</fullName>
    </recommendedName>
</protein>
<name>A0A2A9N8W6_9AGAR</name>
<accession>A0A2A9N8W6</accession>
<dbReference type="AlphaFoldDB" id="A0A2A9N8W6"/>
<proteinExistence type="predicted"/>
<dbReference type="EMBL" id="KZ303388">
    <property type="protein sequence ID" value="PFH44551.1"/>
    <property type="molecule type" value="Genomic_DNA"/>
</dbReference>
<dbReference type="Proteomes" id="UP000242287">
    <property type="component" value="Unassembled WGS sequence"/>
</dbReference>
<evidence type="ECO:0000313" key="2">
    <source>
        <dbReference type="Proteomes" id="UP000242287"/>
    </source>
</evidence>
<evidence type="ECO:0000313" key="1">
    <source>
        <dbReference type="EMBL" id="PFH44551.1"/>
    </source>
</evidence>
<dbReference type="OrthoDB" id="3051081at2759"/>
<gene>
    <name evidence="1" type="ORF">AMATHDRAFT_11543</name>
</gene>
<evidence type="ECO:0008006" key="3">
    <source>
        <dbReference type="Google" id="ProtNLM"/>
    </source>
</evidence>
<organism evidence="1 2">
    <name type="scientific">Amanita thiersii Skay4041</name>
    <dbReference type="NCBI Taxonomy" id="703135"/>
    <lineage>
        <taxon>Eukaryota</taxon>
        <taxon>Fungi</taxon>
        <taxon>Dikarya</taxon>
        <taxon>Basidiomycota</taxon>
        <taxon>Agaricomycotina</taxon>
        <taxon>Agaricomycetes</taxon>
        <taxon>Agaricomycetidae</taxon>
        <taxon>Agaricales</taxon>
        <taxon>Pluteineae</taxon>
        <taxon>Amanitaceae</taxon>
        <taxon>Amanita</taxon>
    </lineage>
</organism>
<reference evidence="1 2" key="1">
    <citation type="submission" date="2014-02" db="EMBL/GenBank/DDBJ databases">
        <title>Transposable element dynamics among asymbiotic and ectomycorrhizal Amanita fungi.</title>
        <authorList>
            <consortium name="DOE Joint Genome Institute"/>
            <person name="Hess J."/>
            <person name="Skrede I."/>
            <person name="Wolfe B."/>
            <person name="LaButti K."/>
            <person name="Ohm R.A."/>
            <person name="Grigoriev I.V."/>
            <person name="Pringle A."/>
        </authorList>
    </citation>
    <scope>NUCLEOTIDE SEQUENCE [LARGE SCALE GENOMIC DNA]</scope>
    <source>
        <strain evidence="1 2">SKay4041</strain>
    </source>
</reference>